<dbReference type="InterPro" id="IPR023562">
    <property type="entry name" value="ClpP/TepA"/>
</dbReference>
<organism evidence="1">
    <name type="scientific">marine sediment metagenome</name>
    <dbReference type="NCBI Taxonomy" id="412755"/>
    <lineage>
        <taxon>unclassified sequences</taxon>
        <taxon>metagenomes</taxon>
        <taxon>ecological metagenomes</taxon>
    </lineage>
</organism>
<evidence type="ECO:0000313" key="1">
    <source>
        <dbReference type="EMBL" id="GAI05519.1"/>
    </source>
</evidence>
<proteinExistence type="predicted"/>
<dbReference type="GO" id="GO:0009368">
    <property type="term" value="C:endopeptidase Clp complex"/>
    <property type="evidence" value="ECO:0007669"/>
    <property type="project" value="TreeGrafter"/>
</dbReference>
<sequence length="60" mass="6965">REIMRMQELIRGIIAKHTGQALEKIVHDTDRDFYLNPQQAVEYGIVDEILSKPAEEKAKK</sequence>
<dbReference type="PANTHER" id="PTHR10381:SF11">
    <property type="entry name" value="ATP-DEPENDENT CLP PROTEASE PROTEOLYTIC SUBUNIT, MITOCHONDRIAL"/>
    <property type="match status" value="1"/>
</dbReference>
<evidence type="ECO:0008006" key="2">
    <source>
        <dbReference type="Google" id="ProtNLM"/>
    </source>
</evidence>
<comment type="caution">
    <text evidence="1">The sequence shown here is derived from an EMBL/GenBank/DDBJ whole genome shotgun (WGS) entry which is preliminary data.</text>
</comment>
<protein>
    <recommendedName>
        <fullName evidence="2">ATP-dependent Clp protease proteolytic subunit</fullName>
    </recommendedName>
</protein>
<dbReference type="GO" id="GO:0051117">
    <property type="term" value="F:ATPase binding"/>
    <property type="evidence" value="ECO:0007669"/>
    <property type="project" value="TreeGrafter"/>
</dbReference>
<dbReference type="Gene3D" id="3.90.226.10">
    <property type="entry name" value="2-enoyl-CoA Hydratase, Chain A, domain 1"/>
    <property type="match status" value="1"/>
</dbReference>
<accession>X1MGQ0</accession>
<dbReference type="GO" id="GO:0006515">
    <property type="term" value="P:protein quality control for misfolded or incompletely synthesized proteins"/>
    <property type="evidence" value="ECO:0007669"/>
    <property type="project" value="TreeGrafter"/>
</dbReference>
<dbReference type="Pfam" id="PF00574">
    <property type="entry name" value="CLP_protease"/>
    <property type="match status" value="1"/>
</dbReference>
<reference evidence="1" key="1">
    <citation type="journal article" date="2014" name="Front. Microbiol.">
        <title>High frequency of phylogenetically diverse reductive dehalogenase-homologous genes in deep subseafloor sedimentary metagenomes.</title>
        <authorList>
            <person name="Kawai M."/>
            <person name="Futagami T."/>
            <person name="Toyoda A."/>
            <person name="Takaki Y."/>
            <person name="Nishi S."/>
            <person name="Hori S."/>
            <person name="Arai W."/>
            <person name="Tsubouchi T."/>
            <person name="Morono Y."/>
            <person name="Uchiyama I."/>
            <person name="Ito T."/>
            <person name="Fujiyama A."/>
            <person name="Inagaki F."/>
            <person name="Takami H."/>
        </authorList>
    </citation>
    <scope>NUCLEOTIDE SEQUENCE</scope>
    <source>
        <strain evidence="1">Expedition CK06-06</strain>
    </source>
</reference>
<dbReference type="GO" id="GO:0004252">
    <property type="term" value="F:serine-type endopeptidase activity"/>
    <property type="evidence" value="ECO:0007669"/>
    <property type="project" value="TreeGrafter"/>
</dbReference>
<dbReference type="SUPFAM" id="SSF52096">
    <property type="entry name" value="ClpP/crotonase"/>
    <property type="match status" value="1"/>
</dbReference>
<dbReference type="EMBL" id="BARV01011245">
    <property type="protein sequence ID" value="GAI05519.1"/>
    <property type="molecule type" value="Genomic_DNA"/>
</dbReference>
<dbReference type="AlphaFoldDB" id="X1MGQ0"/>
<name>X1MGQ0_9ZZZZ</name>
<dbReference type="InterPro" id="IPR029045">
    <property type="entry name" value="ClpP/crotonase-like_dom_sf"/>
</dbReference>
<dbReference type="GO" id="GO:0004176">
    <property type="term" value="F:ATP-dependent peptidase activity"/>
    <property type="evidence" value="ECO:0007669"/>
    <property type="project" value="TreeGrafter"/>
</dbReference>
<feature type="non-terminal residue" evidence="1">
    <location>
        <position position="1"/>
    </location>
</feature>
<dbReference type="PANTHER" id="PTHR10381">
    <property type="entry name" value="ATP-DEPENDENT CLP PROTEASE PROTEOLYTIC SUBUNIT"/>
    <property type="match status" value="1"/>
</dbReference>
<gene>
    <name evidence="1" type="ORF">S06H3_21417</name>
</gene>